<evidence type="ECO:0000256" key="4">
    <source>
        <dbReference type="RuleBase" id="RU365068"/>
    </source>
</evidence>
<protein>
    <recommendedName>
        <fullName evidence="4">ATP-dependent RNA helicase</fullName>
        <ecNumber evidence="4">3.6.4.13</ecNumber>
    </recommendedName>
</protein>
<evidence type="ECO:0000256" key="5">
    <source>
        <dbReference type="SAM" id="MobiDB-lite"/>
    </source>
</evidence>
<dbReference type="GO" id="GO:0003723">
    <property type="term" value="F:RNA binding"/>
    <property type="evidence" value="ECO:0007669"/>
    <property type="project" value="UniProtKB-UniRule"/>
</dbReference>
<dbReference type="EC" id="3.6.4.13" evidence="4"/>
<sequence>MGVDYVARKSGKKRRKQGRQDEGKDGVAIRERRRKKIRRLCNGACYKAPELTAGDMLWPTDGDDDAAAHDSDIEEAAARAKSHRNASTSGVPGEPAQPQLPPSKKKLKDAKKRKLEPDAAAAGDAAGHAPATANGGAGAQPKKLSTSIQLLDPAVLAHNARQAALRKLPPGASAQALERFPPLLQACMLGQHHLEPTPVQEACWTPALGGRDVQAVAEPGSGKTLAYLLPALAQLMGRSRQGTKNMASPDALVLVPTRELAEQVLLPSKAAAAAALVEAARRRLAGWRCLNSVAMRPSRKSMWPASRKRICTAGCSKPGVAGSRVTKREGSGVAITSEKMPAGGVTIGRGTTMRVSRTACIERGP</sequence>
<dbReference type="AlphaFoldDB" id="A0A2J8AAL4"/>
<dbReference type="OrthoDB" id="18122at2759"/>
<keyword evidence="1 4" id="KW-0547">Nucleotide-binding</keyword>
<evidence type="ECO:0000313" key="7">
    <source>
        <dbReference type="EMBL" id="PNH09561.1"/>
    </source>
</evidence>
<comment type="domain">
    <text evidence="4">The Q motif is unique to and characteristic of the DEAD box family of RNA helicases and controls ATP binding and hydrolysis.</text>
</comment>
<keyword evidence="8" id="KW-1185">Reference proteome</keyword>
<evidence type="ECO:0000256" key="1">
    <source>
        <dbReference type="ARBA" id="ARBA00022741"/>
    </source>
</evidence>
<feature type="compositionally biased region" description="Basic and acidic residues" evidence="5">
    <location>
        <begin position="18"/>
        <end position="30"/>
    </location>
</feature>
<gene>
    <name evidence="7" type="ORF">TSOC_003820</name>
</gene>
<proteinExistence type="inferred from homology"/>
<feature type="region of interest" description="Disordered" evidence="5">
    <location>
        <begin position="1"/>
        <end position="30"/>
    </location>
</feature>
<comment type="catalytic activity">
    <reaction evidence="4">
        <text>ATP + H2O = ADP + phosphate + H(+)</text>
        <dbReference type="Rhea" id="RHEA:13065"/>
        <dbReference type="ChEBI" id="CHEBI:15377"/>
        <dbReference type="ChEBI" id="CHEBI:15378"/>
        <dbReference type="ChEBI" id="CHEBI:30616"/>
        <dbReference type="ChEBI" id="CHEBI:43474"/>
        <dbReference type="ChEBI" id="CHEBI:456216"/>
        <dbReference type="EC" id="3.6.4.13"/>
    </reaction>
</comment>
<dbReference type="EMBL" id="PGGS01000085">
    <property type="protein sequence ID" value="PNH09561.1"/>
    <property type="molecule type" value="Genomic_DNA"/>
</dbReference>
<dbReference type="InterPro" id="IPR011545">
    <property type="entry name" value="DEAD/DEAH_box_helicase_dom"/>
</dbReference>
<keyword evidence="2 4" id="KW-0378">Hydrolase</keyword>
<dbReference type="Proteomes" id="UP000236333">
    <property type="component" value="Unassembled WGS sequence"/>
</dbReference>
<feature type="compositionally biased region" description="Low complexity" evidence="5">
    <location>
        <begin position="119"/>
        <end position="134"/>
    </location>
</feature>
<keyword evidence="3 4" id="KW-0067">ATP-binding</keyword>
<organism evidence="7 8">
    <name type="scientific">Tetrabaena socialis</name>
    <dbReference type="NCBI Taxonomy" id="47790"/>
    <lineage>
        <taxon>Eukaryota</taxon>
        <taxon>Viridiplantae</taxon>
        <taxon>Chlorophyta</taxon>
        <taxon>core chlorophytes</taxon>
        <taxon>Chlorophyceae</taxon>
        <taxon>CS clade</taxon>
        <taxon>Chlamydomonadales</taxon>
        <taxon>Tetrabaenaceae</taxon>
        <taxon>Tetrabaena</taxon>
    </lineage>
</organism>
<dbReference type="Gene3D" id="3.40.50.300">
    <property type="entry name" value="P-loop containing nucleotide triphosphate hydrolases"/>
    <property type="match status" value="1"/>
</dbReference>
<evidence type="ECO:0000313" key="8">
    <source>
        <dbReference type="Proteomes" id="UP000236333"/>
    </source>
</evidence>
<feature type="region of interest" description="Disordered" evidence="5">
    <location>
        <begin position="52"/>
        <end position="141"/>
    </location>
</feature>
<keyword evidence="4 7" id="KW-0347">Helicase</keyword>
<dbReference type="InterPro" id="IPR014001">
    <property type="entry name" value="Helicase_ATP-bd"/>
</dbReference>
<evidence type="ECO:0000259" key="6">
    <source>
        <dbReference type="PROSITE" id="PS51192"/>
    </source>
</evidence>
<evidence type="ECO:0000256" key="2">
    <source>
        <dbReference type="ARBA" id="ARBA00022801"/>
    </source>
</evidence>
<evidence type="ECO:0000256" key="3">
    <source>
        <dbReference type="ARBA" id="ARBA00022840"/>
    </source>
</evidence>
<dbReference type="GO" id="GO:0005524">
    <property type="term" value="F:ATP binding"/>
    <property type="evidence" value="ECO:0007669"/>
    <property type="project" value="UniProtKB-UniRule"/>
</dbReference>
<comment type="caution">
    <text evidence="7">The sequence shown here is derived from an EMBL/GenBank/DDBJ whole genome shotgun (WGS) entry which is preliminary data.</text>
</comment>
<comment type="similarity">
    <text evidence="4">Belongs to the DEAD box helicase family.</text>
</comment>
<dbReference type="PROSITE" id="PS51192">
    <property type="entry name" value="HELICASE_ATP_BIND_1"/>
    <property type="match status" value="1"/>
</dbReference>
<feature type="domain" description="Helicase ATP-binding" evidence="6">
    <location>
        <begin position="204"/>
        <end position="264"/>
    </location>
</feature>
<reference evidence="7 8" key="1">
    <citation type="journal article" date="2017" name="Mol. Biol. Evol.">
        <title>The 4-celled Tetrabaena socialis nuclear genome reveals the essential components for genetic control of cell number at the origin of multicellularity in the volvocine lineage.</title>
        <authorList>
            <person name="Featherston J."/>
            <person name="Arakaki Y."/>
            <person name="Hanschen E.R."/>
            <person name="Ferris P.J."/>
            <person name="Michod R.E."/>
            <person name="Olson B.J.S.C."/>
            <person name="Nozaki H."/>
            <person name="Durand P.M."/>
        </authorList>
    </citation>
    <scope>NUCLEOTIDE SEQUENCE [LARGE SCALE GENOMIC DNA]</scope>
    <source>
        <strain evidence="7 8">NIES-571</strain>
    </source>
</reference>
<name>A0A2J8AAL4_9CHLO</name>
<dbReference type="InterPro" id="IPR027417">
    <property type="entry name" value="P-loop_NTPase"/>
</dbReference>
<dbReference type="GO" id="GO:0016787">
    <property type="term" value="F:hydrolase activity"/>
    <property type="evidence" value="ECO:0007669"/>
    <property type="project" value="UniProtKB-KW"/>
</dbReference>
<dbReference type="Pfam" id="PF00270">
    <property type="entry name" value="DEAD"/>
    <property type="match status" value="1"/>
</dbReference>
<feature type="compositionally biased region" description="Basic residues" evidence="5">
    <location>
        <begin position="103"/>
        <end position="114"/>
    </location>
</feature>
<accession>A0A2J8AAL4</accession>
<dbReference type="SUPFAM" id="SSF52540">
    <property type="entry name" value="P-loop containing nucleoside triphosphate hydrolases"/>
    <property type="match status" value="1"/>
</dbReference>
<keyword evidence="4" id="KW-0694">RNA-binding</keyword>
<dbReference type="GO" id="GO:0003724">
    <property type="term" value="F:RNA helicase activity"/>
    <property type="evidence" value="ECO:0007669"/>
    <property type="project" value="UniProtKB-EC"/>
</dbReference>
<comment type="function">
    <text evidence="4">RNA helicase.</text>
</comment>
<dbReference type="PANTHER" id="PTHR24031">
    <property type="entry name" value="RNA HELICASE"/>
    <property type="match status" value="1"/>
</dbReference>